<dbReference type="GO" id="GO:0003700">
    <property type="term" value="F:DNA-binding transcription factor activity"/>
    <property type="evidence" value="ECO:0007669"/>
    <property type="project" value="InterPro"/>
</dbReference>
<comment type="subcellular location">
    <subcellularLocation>
        <location evidence="1">Cytoplasm</location>
    </subcellularLocation>
</comment>
<dbReference type="InterPro" id="IPR006793">
    <property type="entry name" value="FaeA"/>
</dbReference>
<feature type="domain" description="Response regulatory" evidence="11">
    <location>
        <begin position="12"/>
        <end position="128"/>
    </location>
</feature>
<organism evidence="12 14">
    <name type="scientific">Anaerobacillus isosaccharinicus</name>
    <dbReference type="NCBI Taxonomy" id="1532552"/>
    <lineage>
        <taxon>Bacteria</taxon>
        <taxon>Bacillati</taxon>
        <taxon>Bacillota</taxon>
        <taxon>Bacilli</taxon>
        <taxon>Bacillales</taxon>
        <taxon>Bacillaceae</taxon>
        <taxon>Anaerobacillus</taxon>
    </lineage>
</organism>
<keyword evidence="3 9" id="KW-0597">Phosphoprotein</keyword>
<feature type="modified residue" description="4-aspartylphosphate" evidence="9">
    <location>
        <position position="63"/>
    </location>
</feature>
<evidence type="ECO:0000256" key="2">
    <source>
        <dbReference type="ARBA" id="ARBA00022490"/>
    </source>
</evidence>
<accession>A0A1S2MGE3</accession>
<keyword evidence="7" id="KW-0010">Activator</keyword>
<dbReference type="PIRSF" id="PIRSF006171">
    <property type="entry name" value="RR_citrat_malat"/>
    <property type="match status" value="1"/>
</dbReference>
<sequence length="239" mass="27573">MKQQGKEEKLIRVLLIEDDLMVQEVNRMFIEKVKGFKVIGVATNGTVGRQKVKELNPDLVLLDIFMPKEDGLKTISKLRQEQLDVDIIAVTAANDTETVKKLLRHGVVDYIVKPFTYERLKQALEQYKDMYDQLNLNANFSQDKLDVVMQQKDNSKQSELPKGLQLMTLKQILDYLEKIDCSKSAEEIGSEVGLARVTVRRYLNYLETEKKVEMELTYGTIGRPIQLYRLIKKENEVSS</sequence>
<reference evidence="12 14" key="1">
    <citation type="submission" date="2016-10" db="EMBL/GenBank/DDBJ databases">
        <title>Draft genome sequences of four alkaliphilic bacteria belonging to the Anaerobacillus genus.</title>
        <authorList>
            <person name="Bassil N.M."/>
            <person name="Lloyd J.R."/>
        </authorList>
    </citation>
    <scope>NUCLEOTIDE SEQUENCE [LARGE SCALE GENOMIC DNA]</scope>
    <source>
        <strain evidence="12 14">NB2006</strain>
    </source>
</reference>
<evidence type="ECO:0000256" key="6">
    <source>
        <dbReference type="ARBA" id="ARBA00023125"/>
    </source>
</evidence>
<dbReference type="OrthoDB" id="9759232at2"/>
<dbReference type="Proteomes" id="UP000180175">
    <property type="component" value="Chromosome"/>
</dbReference>
<evidence type="ECO:0000259" key="11">
    <source>
        <dbReference type="PROSITE" id="PS50110"/>
    </source>
</evidence>
<gene>
    <name evidence="13" type="ORF">AWH56_025915</name>
    <name evidence="12" type="ORF">AWH56_03415</name>
</gene>
<name>A0A1S2MGE3_9BACI</name>
<reference evidence="13 14" key="2">
    <citation type="journal article" date="2017" name="Genome Announc.">
        <title>Draft Genome Sequences of Four Alkaliphilic Bacteria Belonging to the Anaerobacillus Genus.</title>
        <authorList>
            <person name="Bassil N.M."/>
            <person name="Lloyd J.R."/>
        </authorList>
    </citation>
    <scope>NUCLEOTIDE SEQUENCE [LARGE SCALE GENOMIC DNA]</scope>
    <source>
        <strain evidence="13 14">NB2006</strain>
    </source>
</reference>
<dbReference type="PANTHER" id="PTHR45526">
    <property type="entry name" value="TRANSCRIPTIONAL REGULATORY PROTEIN DPIA"/>
    <property type="match status" value="1"/>
</dbReference>
<dbReference type="Pfam" id="PF04703">
    <property type="entry name" value="FaeA"/>
    <property type="match status" value="1"/>
</dbReference>
<dbReference type="EMBL" id="CP063356">
    <property type="protein sequence ID" value="QOY36036.1"/>
    <property type="molecule type" value="Genomic_DNA"/>
</dbReference>
<dbReference type="InterPro" id="IPR001789">
    <property type="entry name" value="Sig_transdc_resp-reg_receiver"/>
</dbReference>
<dbReference type="RefSeq" id="WP_071315810.1">
    <property type="nucleotide sequence ID" value="NZ_CP063356.2"/>
</dbReference>
<evidence type="ECO:0000256" key="10">
    <source>
        <dbReference type="SAM" id="Coils"/>
    </source>
</evidence>
<evidence type="ECO:0000256" key="4">
    <source>
        <dbReference type="ARBA" id="ARBA00023012"/>
    </source>
</evidence>
<keyword evidence="8" id="KW-0804">Transcription</keyword>
<evidence type="ECO:0000256" key="8">
    <source>
        <dbReference type="ARBA" id="ARBA00023163"/>
    </source>
</evidence>
<keyword evidence="14" id="KW-1185">Reference proteome</keyword>
<keyword evidence="5" id="KW-0805">Transcription regulation</keyword>
<dbReference type="CDD" id="cd19925">
    <property type="entry name" value="REC_citrate_TCS"/>
    <property type="match status" value="1"/>
</dbReference>
<evidence type="ECO:0000256" key="3">
    <source>
        <dbReference type="ARBA" id="ARBA00022553"/>
    </source>
</evidence>
<reference evidence="13" key="4">
    <citation type="submission" date="2020-10" db="EMBL/GenBank/DDBJ databases">
        <authorList>
            <person name="Bassil N.M."/>
            <person name="Lloyd J.R."/>
        </authorList>
    </citation>
    <scope>NUCLEOTIDE SEQUENCE</scope>
    <source>
        <strain evidence="13">NB2006</strain>
    </source>
</reference>
<dbReference type="GO" id="GO:0003677">
    <property type="term" value="F:DNA binding"/>
    <property type="evidence" value="ECO:0007669"/>
    <property type="project" value="UniProtKB-KW"/>
</dbReference>
<proteinExistence type="predicted"/>
<dbReference type="KEGG" id="aia:AWH56_025915"/>
<dbReference type="SUPFAM" id="SSF46785">
    <property type="entry name" value="Winged helix' DNA-binding domain"/>
    <property type="match status" value="1"/>
</dbReference>
<dbReference type="PROSITE" id="PS50110">
    <property type="entry name" value="RESPONSE_REGULATORY"/>
    <property type="match status" value="1"/>
</dbReference>
<keyword evidence="10" id="KW-0175">Coiled coil</keyword>
<reference evidence="13 14" key="3">
    <citation type="journal article" date="2019" name="Int. J. Syst. Evol. Microbiol.">
        <title>Anaerobacillus isosaccharinicus sp. nov., an alkaliphilic bacterium which degrades isosaccharinic acid.</title>
        <authorList>
            <person name="Bassil N.M."/>
            <person name="Lloyd J.R."/>
        </authorList>
    </citation>
    <scope>NUCLEOTIDE SEQUENCE [LARGE SCALE GENOMIC DNA]</scope>
    <source>
        <strain evidence="13 14">NB2006</strain>
    </source>
</reference>
<evidence type="ECO:0000313" key="12">
    <source>
        <dbReference type="EMBL" id="OIJ22997.1"/>
    </source>
</evidence>
<dbReference type="Pfam" id="PF00072">
    <property type="entry name" value="Response_reg"/>
    <property type="match status" value="1"/>
</dbReference>
<dbReference type="GO" id="GO:0005737">
    <property type="term" value="C:cytoplasm"/>
    <property type="evidence" value="ECO:0007669"/>
    <property type="project" value="UniProtKB-SubCell"/>
</dbReference>
<keyword evidence="4" id="KW-0902">Two-component regulatory system</keyword>
<evidence type="ECO:0000256" key="7">
    <source>
        <dbReference type="ARBA" id="ARBA00023159"/>
    </source>
</evidence>
<dbReference type="InterPro" id="IPR011006">
    <property type="entry name" value="CheY-like_superfamily"/>
</dbReference>
<feature type="coiled-coil region" evidence="10">
    <location>
        <begin position="117"/>
        <end position="144"/>
    </location>
</feature>
<dbReference type="Gene3D" id="3.40.50.2300">
    <property type="match status" value="1"/>
</dbReference>
<dbReference type="GO" id="GO:0000156">
    <property type="term" value="F:phosphorelay response regulator activity"/>
    <property type="evidence" value="ECO:0007669"/>
    <property type="project" value="TreeGrafter"/>
</dbReference>
<dbReference type="SUPFAM" id="SSF52172">
    <property type="entry name" value="CheY-like"/>
    <property type="match status" value="1"/>
</dbReference>
<evidence type="ECO:0000313" key="14">
    <source>
        <dbReference type="Proteomes" id="UP000180175"/>
    </source>
</evidence>
<evidence type="ECO:0000256" key="5">
    <source>
        <dbReference type="ARBA" id="ARBA00023015"/>
    </source>
</evidence>
<dbReference type="EMBL" id="LQXD01000010">
    <property type="protein sequence ID" value="OIJ22997.1"/>
    <property type="molecule type" value="Genomic_DNA"/>
</dbReference>
<dbReference type="InterPro" id="IPR036390">
    <property type="entry name" value="WH_DNA-bd_sf"/>
</dbReference>
<dbReference type="PANTHER" id="PTHR45526:SF1">
    <property type="entry name" value="TRANSCRIPTIONAL REGULATORY PROTEIN DCUR-RELATED"/>
    <property type="match status" value="1"/>
</dbReference>
<evidence type="ECO:0000256" key="9">
    <source>
        <dbReference type="PROSITE-ProRule" id="PRU00169"/>
    </source>
</evidence>
<dbReference type="InterPro" id="IPR051271">
    <property type="entry name" value="2C-system_Tx_regulators"/>
</dbReference>
<keyword evidence="2" id="KW-0963">Cytoplasm</keyword>
<dbReference type="InterPro" id="IPR024187">
    <property type="entry name" value="Sig_transdc_resp-reg_cit/mal"/>
</dbReference>
<dbReference type="SMART" id="SM00448">
    <property type="entry name" value="REC"/>
    <property type="match status" value="1"/>
</dbReference>
<protein>
    <submittedName>
        <fullName evidence="12 13">Response regulator</fullName>
    </submittedName>
</protein>
<dbReference type="AlphaFoldDB" id="A0A1S2MGE3"/>
<evidence type="ECO:0000313" key="13">
    <source>
        <dbReference type="EMBL" id="QOY36036.1"/>
    </source>
</evidence>
<keyword evidence="6" id="KW-0238">DNA-binding</keyword>
<evidence type="ECO:0000256" key="1">
    <source>
        <dbReference type="ARBA" id="ARBA00004496"/>
    </source>
</evidence>